<feature type="compositionally biased region" description="Basic and acidic residues" evidence="1">
    <location>
        <begin position="174"/>
        <end position="203"/>
    </location>
</feature>
<reference evidence="3" key="1">
    <citation type="journal article" date="2021" name="Nat. Commun.">
        <title>Genetic determinants of endophytism in the Arabidopsis root mycobiome.</title>
        <authorList>
            <person name="Mesny F."/>
            <person name="Miyauchi S."/>
            <person name="Thiergart T."/>
            <person name="Pickel B."/>
            <person name="Atanasova L."/>
            <person name="Karlsson M."/>
            <person name="Huettel B."/>
            <person name="Barry K.W."/>
            <person name="Haridas S."/>
            <person name="Chen C."/>
            <person name="Bauer D."/>
            <person name="Andreopoulos W."/>
            <person name="Pangilinan J."/>
            <person name="LaButti K."/>
            <person name="Riley R."/>
            <person name="Lipzen A."/>
            <person name="Clum A."/>
            <person name="Drula E."/>
            <person name="Henrissat B."/>
            <person name="Kohler A."/>
            <person name="Grigoriev I.V."/>
            <person name="Martin F.M."/>
            <person name="Hacquard S."/>
        </authorList>
    </citation>
    <scope>NUCLEOTIDE SEQUENCE</scope>
    <source>
        <strain evidence="3">MPI-CAGE-AT-0021</strain>
    </source>
</reference>
<protein>
    <recommendedName>
        <fullName evidence="2">BZIP domain-containing protein</fullName>
    </recommendedName>
</protein>
<organism evidence="3 4">
    <name type="scientific">Dactylonectria estremocensis</name>
    <dbReference type="NCBI Taxonomy" id="1079267"/>
    <lineage>
        <taxon>Eukaryota</taxon>
        <taxon>Fungi</taxon>
        <taxon>Dikarya</taxon>
        <taxon>Ascomycota</taxon>
        <taxon>Pezizomycotina</taxon>
        <taxon>Sordariomycetes</taxon>
        <taxon>Hypocreomycetidae</taxon>
        <taxon>Hypocreales</taxon>
        <taxon>Nectriaceae</taxon>
        <taxon>Dactylonectria</taxon>
    </lineage>
</organism>
<dbReference type="CDD" id="cd14687">
    <property type="entry name" value="bZIP_ATF2"/>
    <property type="match status" value="1"/>
</dbReference>
<feature type="compositionally biased region" description="Basic and acidic residues" evidence="1">
    <location>
        <begin position="139"/>
        <end position="153"/>
    </location>
</feature>
<dbReference type="AlphaFoldDB" id="A0A9P9ISF9"/>
<gene>
    <name evidence="3" type="ORF">B0J13DRAFT_137317</name>
</gene>
<dbReference type="Gene3D" id="1.20.5.170">
    <property type="match status" value="1"/>
</dbReference>
<proteinExistence type="predicted"/>
<dbReference type="OrthoDB" id="10362067at2759"/>
<feature type="region of interest" description="Disordered" evidence="1">
    <location>
        <begin position="1"/>
        <end position="23"/>
    </location>
</feature>
<dbReference type="PROSITE" id="PS00036">
    <property type="entry name" value="BZIP_BASIC"/>
    <property type="match status" value="1"/>
</dbReference>
<comment type="caution">
    <text evidence="3">The sequence shown here is derived from an EMBL/GenBank/DDBJ whole genome shotgun (WGS) entry which is preliminary data.</text>
</comment>
<evidence type="ECO:0000313" key="4">
    <source>
        <dbReference type="Proteomes" id="UP000717696"/>
    </source>
</evidence>
<feature type="compositionally biased region" description="Polar residues" evidence="1">
    <location>
        <begin position="117"/>
        <end position="130"/>
    </location>
</feature>
<feature type="domain" description="BZIP" evidence="2">
    <location>
        <begin position="231"/>
        <end position="246"/>
    </location>
</feature>
<evidence type="ECO:0000256" key="1">
    <source>
        <dbReference type="SAM" id="MobiDB-lite"/>
    </source>
</evidence>
<dbReference type="Pfam" id="PF07716">
    <property type="entry name" value="bZIP_2"/>
    <property type="match status" value="1"/>
</dbReference>
<evidence type="ECO:0000259" key="2">
    <source>
        <dbReference type="PROSITE" id="PS00036"/>
    </source>
</evidence>
<dbReference type="Proteomes" id="UP000717696">
    <property type="component" value="Unassembled WGS sequence"/>
</dbReference>
<feature type="region of interest" description="Disordered" evidence="1">
    <location>
        <begin position="117"/>
        <end position="233"/>
    </location>
</feature>
<keyword evidence="4" id="KW-1185">Reference proteome</keyword>
<accession>A0A9P9ISF9</accession>
<dbReference type="SUPFAM" id="SSF57959">
    <property type="entry name" value="Leucine zipper domain"/>
    <property type="match status" value="1"/>
</dbReference>
<dbReference type="InterPro" id="IPR046347">
    <property type="entry name" value="bZIP_sf"/>
</dbReference>
<dbReference type="GO" id="GO:0003700">
    <property type="term" value="F:DNA-binding transcription factor activity"/>
    <property type="evidence" value="ECO:0007669"/>
    <property type="project" value="InterPro"/>
</dbReference>
<dbReference type="InterPro" id="IPR004827">
    <property type="entry name" value="bZIP"/>
</dbReference>
<sequence>MMASGFSPPAFNPYGREPEESLPTQFASVNMDDGCFNENTGLLCEPTPSASEATPSLNGFGWEQLWLADQQSLAGAVAVPVQQEVPPGQPNTVSHAPRYDCNANLFSYSNWLNQIASPATEPESPTTSLASHGWPQVRTAERSYRRRNPHSDQHSPPQFTKLDPAPMGRVVTRPRRDSGQTESHQDNNNEGDNGDKKHDDDKTSSQNGNTKEKKTAPTALSPKHDDEQFRRIQHRNRIASNKFRNKKREDSIILQARVQEMEQLNHKLASSKADYIQQIQYCKMLLLQHAECHCVLIQNYIGMEAKRYIRDIQDDPSQQFICPT</sequence>
<dbReference type="EMBL" id="JAGMUU010000021">
    <property type="protein sequence ID" value="KAH7129394.1"/>
    <property type="molecule type" value="Genomic_DNA"/>
</dbReference>
<dbReference type="SMART" id="SM00338">
    <property type="entry name" value="BRLZ"/>
    <property type="match status" value="1"/>
</dbReference>
<evidence type="ECO:0000313" key="3">
    <source>
        <dbReference type="EMBL" id="KAH7129394.1"/>
    </source>
</evidence>
<name>A0A9P9ISF9_9HYPO</name>